<dbReference type="Pfam" id="PF06839">
    <property type="entry name" value="Zn_ribbon_GRF"/>
    <property type="match status" value="1"/>
</dbReference>
<dbReference type="AlphaFoldDB" id="A0A0E0HGS0"/>
<evidence type="ECO:0000259" key="7">
    <source>
        <dbReference type="PROSITE" id="PS51999"/>
    </source>
</evidence>
<accession>A0A0E0HGS0</accession>
<keyword evidence="2 4" id="KW-0863">Zinc-finger</keyword>
<protein>
    <recommendedName>
        <fullName evidence="7">GRF-type domain-containing protein</fullName>
    </recommendedName>
</protein>
<evidence type="ECO:0000256" key="6">
    <source>
        <dbReference type="SAM" id="Phobius"/>
    </source>
</evidence>
<evidence type="ECO:0000256" key="3">
    <source>
        <dbReference type="ARBA" id="ARBA00022833"/>
    </source>
</evidence>
<keyword evidence="1" id="KW-0479">Metal-binding</keyword>
<keyword evidence="6" id="KW-0812">Transmembrane</keyword>
<feature type="compositionally biased region" description="Low complexity" evidence="5">
    <location>
        <begin position="1"/>
        <end position="18"/>
    </location>
</feature>
<dbReference type="eggNOG" id="ENOG502SYKP">
    <property type="taxonomic scope" value="Eukaryota"/>
</dbReference>
<evidence type="ECO:0000313" key="8">
    <source>
        <dbReference type="EnsemblPlants" id="ONIVA05G23210.1"/>
    </source>
</evidence>
<dbReference type="InterPro" id="IPR010666">
    <property type="entry name" value="Znf_GRF"/>
</dbReference>
<dbReference type="PROSITE" id="PS51999">
    <property type="entry name" value="ZF_GRF"/>
    <property type="match status" value="1"/>
</dbReference>
<dbReference type="GO" id="GO:0008270">
    <property type="term" value="F:zinc ion binding"/>
    <property type="evidence" value="ECO:0007669"/>
    <property type="project" value="UniProtKB-KW"/>
</dbReference>
<evidence type="ECO:0000256" key="1">
    <source>
        <dbReference type="ARBA" id="ARBA00022723"/>
    </source>
</evidence>
<keyword evidence="6" id="KW-1133">Transmembrane helix</keyword>
<evidence type="ECO:0000256" key="5">
    <source>
        <dbReference type="SAM" id="MobiDB-lite"/>
    </source>
</evidence>
<feature type="transmembrane region" description="Helical" evidence="6">
    <location>
        <begin position="140"/>
        <end position="161"/>
    </location>
</feature>
<reference evidence="8" key="1">
    <citation type="submission" date="2015-04" db="UniProtKB">
        <authorList>
            <consortium name="EnsemblPlants"/>
        </authorList>
    </citation>
    <scope>IDENTIFICATION</scope>
    <source>
        <strain evidence="8">SL10</strain>
    </source>
</reference>
<name>A0A0E0HGS0_ORYNI</name>
<keyword evidence="6" id="KW-0472">Membrane</keyword>
<evidence type="ECO:0000256" key="2">
    <source>
        <dbReference type="ARBA" id="ARBA00022771"/>
    </source>
</evidence>
<organism evidence="8">
    <name type="scientific">Oryza nivara</name>
    <name type="common">Indian wild rice</name>
    <name type="synonym">Oryza sativa f. spontanea</name>
    <dbReference type="NCBI Taxonomy" id="4536"/>
    <lineage>
        <taxon>Eukaryota</taxon>
        <taxon>Viridiplantae</taxon>
        <taxon>Streptophyta</taxon>
        <taxon>Embryophyta</taxon>
        <taxon>Tracheophyta</taxon>
        <taxon>Spermatophyta</taxon>
        <taxon>Magnoliopsida</taxon>
        <taxon>Liliopsida</taxon>
        <taxon>Poales</taxon>
        <taxon>Poaceae</taxon>
        <taxon>BOP clade</taxon>
        <taxon>Oryzoideae</taxon>
        <taxon>Oryzeae</taxon>
        <taxon>Oryzinae</taxon>
        <taxon>Oryza</taxon>
    </lineage>
</organism>
<dbReference type="Gramene" id="ONIVA05G23210.1">
    <property type="protein sequence ID" value="ONIVA05G23210.1"/>
    <property type="gene ID" value="ONIVA05G23210"/>
</dbReference>
<evidence type="ECO:0000256" key="4">
    <source>
        <dbReference type="PROSITE-ProRule" id="PRU01343"/>
    </source>
</evidence>
<reference evidence="8" key="2">
    <citation type="submission" date="2018-04" db="EMBL/GenBank/DDBJ databases">
        <title>OnivRS2 (Oryza nivara Reference Sequence Version 2).</title>
        <authorList>
            <person name="Zhang J."/>
            <person name="Kudrna D."/>
            <person name="Lee S."/>
            <person name="Talag J."/>
            <person name="Rajasekar S."/>
            <person name="Welchert J."/>
            <person name="Hsing Y.-I."/>
            <person name="Wing R.A."/>
        </authorList>
    </citation>
    <scope>NUCLEOTIDE SEQUENCE [LARGE SCALE GENOMIC DNA]</scope>
    <source>
        <strain evidence="8">SL10</strain>
    </source>
</reference>
<dbReference type="HOGENOM" id="CLU_088072_1_0_1"/>
<sequence length="164" mass="18158">MASSRSEGSSASSRRTSPSPIPYRVGPLEYQPAVACRCGSKAARWILWSPDNPGRRYFKCADARSGGCDFFAWVDGPTSSFLREVLNDLWDELLAAVQEGRSVESELDLARKELATSRNAVGEKEAIVGMLKDRNNRLELEIFVMLLVVLGLVVVVFTMLMGRK</sequence>
<dbReference type="Proteomes" id="UP000006591">
    <property type="component" value="Chromosome 5"/>
</dbReference>
<keyword evidence="9" id="KW-1185">Reference proteome</keyword>
<feature type="domain" description="GRF-type" evidence="7">
    <location>
        <begin position="36"/>
        <end position="77"/>
    </location>
</feature>
<evidence type="ECO:0000313" key="9">
    <source>
        <dbReference type="Proteomes" id="UP000006591"/>
    </source>
</evidence>
<dbReference type="OMA" id="FKCADAR"/>
<dbReference type="PANTHER" id="PTHR33248">
    <property type="entry name" value="ZINC ION-BINDING PROTEIN"/>
    <property type="match status" value="1"/>
</dbReference>
<feature type="region of interest" description="Disordered" evidence="5">
    <location>
        <begin position="1"/>
        <end position="23"/>
    </location>
</feature>
<dbReference type="EnsemblPlants" id="ONIVA05G23210.1">
    <property type="protein sequence ID" value="ONIVA05G23210.1"/>
    <property type="gene ID" value="ONIVA05G23210"/>
</dbReference>
<proteinExistence type="predicted"/>
<keyword evidence="3" id="KW-0862">Zinc</keyword>